<comment type="pathway">
    <text evidence="1">Amino-acid degradation; 4-aminobutanoate degradation.</text>
</comment>
<dbReference type="VEuPathDB" id="VectorBase:GBRI012914"/>
<evidence type="ECO:0000256" key="5">
    <source>
        <dbReference type="RuleBase" id="RU003345"/>
    </source>
</evidence>
<evidence type="ECO:0000256" key="2">
    <source>
        <dbReference type="ARBA" id="ARBA00009986"/>
    </source>
</evidence>
<feature type="active site" evidence="4">
    <location>
        <position position="281"/>
    </location>
</feature>
<dbReference type="Gene3D" id="3.40.309.10">
    <property type="entry name" value="Aldehyde Dehydrogenase, Chain A, domain 2"/>
    <property type="match status" value="1"/>
</dbReference>
<dbReference type="InterPro" id="IPR016163">
    <property type="entry name" value="Ald_DH_C"/>
</dbReference>
<dbReference type="InterPro" id="IPR050740">
    <property type="entry name" value="Aldehyde_DH_Superfamily"/>
</dbReference>
<dbReference type="GO" id="GO:0009450">
    <property type="term" value="P:gamma-aminobutyric acid catabolic process"/>
    <property type="evidence" value="ECO:0007669"/>
    <property type="project" value="TreeGrafter"/>
</dbReference>
<keyword evidence="3 5" id="KW-0560">Oxidoreductase</keyword>
<dbReference type="PROSITE" id="PS00687">
    <property type="entry name" value="ALDEHYDE_DEHYDR_GLU"/>
    <property type="match status" value="1"/>
</dbReference>
<dbReference type="InterPro" id="IPR015590">
    <property type="entry name" value="Aldehyde_DH_dom"/>
</dbReference>
<dbReference type="GO" id="GO:0004777">
    <property type="term" value="F:succinate-semialdehyde dehydrogenase (NAD+) activity"/>
    <property type="evidence" value="ECO:0007669"/>
    <property type="project" value="TreeGrafter"/>
</dbReference>
<dbReference type="FunFam" id="3.40.309.10:FF:000004">
    <property type="entry name" value="Succinate-semialdehyde dehydrogenase I"/>
    <property type="match status" value="1"/>
</dbReference>
<evidence type="ECO:0000313" key="7">
    <source>
        <dbReference type="EnsemblMetazoa" id="GBRI012914-PA"/>
    </source>
</evidence>
<proteinExistence type="inferred from homology"/>
<comment type="similarity">
    <text evidence="2 5">Belongs to the aldehyde dehydrogenase family.</text>
</comment>
<organism evidence="7 8">
    <name type="scientific">Glossina brevipalpis</name>
    <dbReference type="NCBI Taxonomy" id="37001"/>
    <lineage>
        <taxon>Eukaryota</taxon>
        <taxon>Metazoa</taxon>
        <taxon>Ecdysozoa</taxon>
        <taxon>Arthropoda</taxon>
        <taxon>Hexapoda</taxon>
        <taxon>Insecta</taxon>
        <taxon>Pterygota</taxon>
        <taxon>Neoptera</taxon>
        <taxon>Endopterygota</taxon>
        <taxon>Diptera</taxon>
        <taxon>Brachycera</taxon>
        <taxon>Muscomorpha</taxon>
        <taxon>Hippoboscoidea</taxon>
        <taxon>Glossinidae</taxon>
        <taxon>Glossina</taxon>
    </lineage>
</organism>
<feature type="domain" description="Aldehyde dehydrogenase" evidence="6">
    <location>
        <begin position="42"/>
        <end position="505"/>
    </location>
</feature>
<evidence type="ECO:0000256" key="3">
    <source>
        <dbReference type="ARBA" id="ARBA00023002"/>
    </source>
</evidence>
<reference evidence="7" key="2">
    <citation type="submission" date="2020-05" db="UniProtKB">
        <authorList>
            <consortium name="EnsemblMetazoa"/>
        </authorList>
    </citation>
    <scope>IDENTIFICATION</scope>
    <source>
        <strain evidence="7">IAEA</strain>
    </source>
</reference>
<reference evidence="8" key="1">
    <citation type="submission" date="2014-03" db="EMBL/GenBank/DDBJ databases">
        <authorList>
            <person name="Aksoy S."/>
            <person name="Warren W."/>
            <person name="Wilson R.K."/>
        </authorList>
    </citation>
    <scope>NUCLEOTIDE SEQUENCE [LARGE SCALE GENOMIC DNA]</scope>
    <source>
        <strain evidence="8">IAEA</strain>
    </source>
</reference>
<dbReference type="InterPro" id="IPR016162">
    <property type="entry name" value="Ald_DH_N"/>
</dbReference>
<dbReference type="PANTHER" id="PTHR43353">
    <property type="entry name" value="SUCCINATE-SEMIALDEHYDE DEHYDROGENASE, MITOCHONDRIAL"/>
    <property type="match status" value="1"/>
</dbReference>
<dbReference type="CDD" id="cd07103">
    <property type="entry name" value="ALDH_F5_SSADH_GabD"/>
    <property type="match status" value="1"/>
</dbReference>
<dbReference type="GO" id="GO:0005739">
    <property type="term" value="C:mitochondrion"/>
    <property type="evidence" value="ECO:0007669"/>
    <property type="project" value="TreeGrafter"/>
</dbReference>
<dbReference type="SUPFAM" id="SSF53720">
    <property type="entry name" value="ALDH-like"/>
    <property type="match status" value="1"/>
</dbReference>
<dbReference type="InterPro" id="IPR016161">
    <property type="entry name" value="Ald_DH/histidinol_DH"/>
</dbReference>
<dbReference type="PANTHER" id="PTHR43353:SF5">
    <property type="entry name" value="SUCCINATE-SEMIALDEHYDE DEHYDROGENASE, MITOCHONDRIAL"/>
    <property type="match status" value="1"/>
</dbReference>
<dbReference type="STRING" id="37001.A0A1A9WB68"/>
<evidence type="ECO:0000256" key="4">
    <source>
        <dbReference type="PROSITE-ProRule" id="PRU10007"/>
    </source>
</evidence>
<accession>A0A1A9WB68</accession>
<sequence length="513" mass="56331">MLRMTFTRVIVKHQYQRFSLIKNFQRTMSSLLQSKGYIDGKWVDATNGDVFEVKNPANGKVIGNVPNMTVADCQKAIEAAKYAFQSNEWSSLTAKQRSGFLKTWFQLIEKNAQEIAEIMTSESGKPINESKGEVLYGNAFLEWFAEEARRIYGEIIPAPVTNREILVMKQPLGVAALITPWNFPLAMITRKAGAALAAGCTVVIKPAEDTPLTCLAVVKLAEDAGIPKGVINVITTKTSAPIGELLCKSPDVGTISFTGSTEVGKLLYRQCADTVKRVSLELGGNAPFIVFDSANLEKAVDGAMASKFRNCGQTCVSANRFFVQDGIYDRFINALKQRVEALKIGSGESGDTQIGPLINEMQFNKITEYVEDARKNNASVLTGGKRLSNFGELFYAPTVVTDVSPSARIYTEEVFGPIVSVIKFKTEEEALEKANQTRRGLAGYFFSEDLQQVFRVAKRLEVGMVGVNEGLISACEAPFGGVKESGIGREGCHYGIDEYVDIKYVCMGNLKYY</sequence>
<name>A0A1A9WB68_9MUSC</name>
<dbReference type="Proteomes" id="UP000091820">
    <property type="component" value="Unassembled WGS sequence"/>
</dbReference>
<evidence type="ECO:0000313" key="8">
    <source>
        <dbReference type="Proteomes" id="UP000091820"/>
    </source>
</evidence>
<dbReference type="Gene3D" id="3.40.605.10">
    <property type="entry name" value="Aldehyde Dehydrogenase, Chain A, domain 1"/>
    <property type="match status" value="1"/>
</dbReference>
<keyword evidence="8" id="KW-1185">Reference proteome</keyword>
<evidence type="ECO:0000259" key="6">
    <source>
        <dbReference type="Pfam" id="PF00171"/>
    </source>
</evidence>
<dbReference type="EnsemblMetazoa" id="GBRI012914-RA">
    <property type="protein sequence ID" value="GBRI012914-PA"/>
    <property type="gene ID" value="GBRI012914"/>
</dbReference>
<dbReference type="AlphaFoldDB" id="A0A1A9WB68"/>
<evidence type="ECO:0000256" key="1">
    <source>
        <dbReference type="ARBA" id="ARBA00005176"/>
    </source>
</evidence>
<protein>
    <recommendedName>
        <fullName evidence="6">Aldehyde dehydrogenase domain-containing protein</fullName>
    </recommendedName>
</protein>
<dbReference type="FunFam" id="3.40.605.10:FF:000005">
    <property type="entry name" value="Succinate-semialdehyde dehydrogenase I"/>
    <property type="match status" value="1"/>
</dbReference>
<dbReference type="InterPro" id="IPR029510">
    <property type="entry name" value="Ald_DH_CS_GLU"/>
</dbReference>
<dbReference type="Pfam" id="PF00171">
    <property type="entry name" value="Aldedh"/>
    <property type="match status" value="1"/>
</dbReference>